<gene>
    <name evidence="8 10" type="primary">tilS</name>
    <name evidence="10" type="ORF">ENJ89_09660</name>
</gene>
<dbReference type="Proteomes" id="UP000886124">
    <property type="component" value="Unassembled WGS sequence"/>
</dbReference>
<proteinExistence type="inferred from homology"/>
<keyword evidence="4 8" id="KW-0819">tRNA processing</keyword>
<dbReference type="Pfam" id="PF01171">
    <property type="entry name" value="ATP_bind_3"/>
    <property type="match status" value="1"/>
</dbReference>
<evidence type="ECO:0000256" key="3">
    <source>
        <dbReference type="ARBA" id="ARBA00022598"/>
    </source>
</evidence>
<evidence type="ECO:0000259" key="9">
    <source>
        <dbReference type="SMART" id="SM00977"/>
    </source>
</evidence>
<dbReference type="SUPFAM" id="SSF52402">
    <property type="entry name" value="Adenine nucleotide alpha hydrolases-like"/>
    <property type="match status" value="1"/>
</dbReference>
<dbReference type="InterPro" id="IPR012796">
    <property type="entry name" value="Lysidine-tRNA-synth_C"/>
</dbReference>
<protein>
    <recommendedName>
        <fullName evidence="8">tRNA(Ile)-lysidine synthase</fullName>
        <ecNumber evidence="8">6.3.4.19</ecNumber>
    </recommendedName>
    <alternativeName>
        <fullName evidence="8">tRNA(Ile)-2-lysyl-cytidine synthase</fullName>
    </alternativeName>
    <alternativeName>
        <fullName evidence="8">tRNA(Ile)-lysidine synthetase</fullName>
    </alternativeName>
</protein>
<dbReference type="InterPro" id="IPR012795">
    <property type="entry name" value="tRNA_Ile_lys_synt_N"/>
</dbReference>
<dbReference type="EMBL" id="DROD01000612">
    <property type="protein sequence ID" value="HHJ53447.1"/>
    <property type="molecule type" value="Genomic_DNA"/>
</dbReference>
<dbReference type="GO" id="GO:0005524">
    <property type="term" value="F:ATP binding"/>
    <property type="evidence" value="ECO:0007669"/>
    <property type="project" value="UniProtKB-UniRule"/>
</dbReference>
<evidence type="ECO:0000256" key="1">
    <source>
        <dbReference type="ARBA" id="ARBA00004496"/>
    </source>
</evidence>
<dbReference type="SMART" id="SM00977">
    <property type="entry name" value="TilS_C"/>
    <property type="match status" value="1"/>
</dbReference>
<dbReference type="PANTHER" id="PTHR43033">
    <property type="entry name" value="TRNA(ILE)-LYSIDINE SYNTHASE-RELATED"/>
    <property type="match status" value="1"/>
</dbReference>
<dbReference type="GO" id="GO:0005737">
    <property type="term" value="C:cytoplasm"/>
    <property type="evidence" value="ECO:0007669"/>
    <property type="project" value="UniProtKB-SubCell"/>
</dbReference>
<organism evidence="10">
    <name type="scientific">Caldithrix abyssi</name>
    <dbReference type="NCBI Taxonomy" id="187145"/>
    <lineage>
        <taxon>Bacteria</taxon>
        <taxon>Pseudomonadati</taxon>
        <taxon>Calditrichota</taxon>
        <taxon>Calditrichia</taxon>
        <taxon>Calditrichales</taxon>
        <taxon>Calditrichaceae</taxon>
        <taxon>Caldithrix</taxon>
    </lineage>
</organism>
<keyword evidence="5 8" id="KW-0547">Nucleotide-binding</keyword>
<evidence type="ECO:0000256" key="8">
    <source>
        <dbReference type="HAMAP-Rule" id="MF_01161"/>
    </source>
</evidence>
<evidence type="ECO:0000313" key="10">
    <source>
        <dbReference type="EMBL" id="HHJ53447.1"/>
    </source>
</evidence>
<dbReference type="PANTHER" id="PTHR43033:SF1">
    <property type="entry name" value="TRNA(ILE)-LYSIDINE SYNTHASE-RELATED"/>
    <property type="match status" value="1"/>
</dbReference>
<dbReference type="NCBIfam" id="TIGR02432">
    <property type="entry name" value="lysidine_TilS_N"/>
    <property type="match status" value="1"/>
</dbReference>
<dbReference type="SUPFAM" id="SSF56037">
    <property type="entry name" value="PheT/TilS domain"/>
    <property type="match status" value="1"/>
</dbReference>
<dbReference type="InterPro" id="IPR012094">
    <property type="entry name" value="tRNA_Ile_lys_synt"/>
</dbReference>
<comment type="domain">
    <text evidence="8">The N-terminal region contains the highly conserved SGGXDS motif, predicted to be a P-loop motif involved in ATP binding.</text>
</comment>
<evidence type="ECO:0000256" key="4">
    <source>
        <dbReference type="ARBA" id="ARBA00022694"/>
    </source>
</evidence>
<dbReference type="InterPro" id="IPR011063">
    <property type="entry name" value="TilS/TtcA_N"/>
</dbReference>
<feature type="domain" description="Lysidine-tRNA(Ile) synthetase C-terminal" evidence="9">
    <location>
        <begin position="374"/>
        <end position="448"/>
    </location>
</feature>
<dbReference type="CDD" id="cd01992">
    <property type="entry name" value="TilS_N"/>
    <property type="match status" value="1"/>
</dbReference>
<dbReference type="AlphaFoldDB" id="A0A7V5PRA9"/>
<reference evidence="10" key="1">
    <citation type="journal article" date="2020" name="mSystems">
        <title>Genome- and Community-Level Interaction Insights into Carbon Utilization and Element Cycling Functions of Hydrothermarchaeota in Hydrothermal Sediment.</title>
        <authorList>
            <person name="Zhou Z."/>
            <person name="Liu Y."/>
            <person name="Xu W."/>
            <person name="Pan J."/>
            <person name="Luo Z.H."/>
            <person name="Li M."/>
        </authorList>
    </citation>
    <scope>NUCLEOTIDE SEQUENCE [LARGE SCALE GENOMIC DNA]</scope>
    <source>
        <strain evidence="10">HyVt-527</strain>
    </source>
</reference>
<feature type="binding site" evidence="8">
    <location>
        <begin position="26"/>
        <end position="31"/>
    </location>
    <ligand>
        <name>ATP</name>
        <dbReference type="ChEBI" id="CHEBI:30616"/>
    </ligand>
</feature>
<dbReference type="HAMAP" id="MF_01161">
    <property type="entry name" value="tRNA_Ile_lys_synt"/>
    <property type="match status" value="1"/>
</dbReference>
<comment type="caution">
    <text evidence="10">The sequence shown here is derived from an EMBL/GenBank/DDBJ whole genome shotgun (WGS) entry which is preliminary data.</text>
</comment>
<name>A0A7V5PRA9_CALAY</name>
<dbReference type="Gene3D" id="3.40.50.620">
    <property type="entry name" value="HUPs"/>
    <property type="match status" value="1"/>
</dbReference>
<keyword evidence="2 8" id="KW-0963">Cytoplasm</keyword>
<comment type="function">
    <text evidence="8">Ligates lysine onto the cytidine present at position 34 of the AUA codon-specific tRNA(Ile) that contains the anticodon CAU, in an ATP-dependent manner. Cytidine is converted to lysidine, thus changing the amino acid specificity of the tRNA from methionine to isoleucine.</text>
</comment>
<dbReference type="GO" id="GO:0032267">
    <property type="term" value="F:tRNA(Ile)-lysidine synthase activity"/>
    <property type="evidence" value="ECO:0007669"/>
    <property type="project" value="UniProtKB-EC"/>
</dbReference>
<comment type="similarity">
    <text evidence="8">Belongs to the tRNA(Ile)-lysidine synthase family.</text>
</comment>
<keyword evidence="6 8" id="KW-0067">ATP-binding</keyword>
<accession>A0A7V5PRA9</accession>
<evidence type="ECO:0000256" key="2">
    <source>
        <dbReference type="ARBA" id="ARBA00022490"/>
    </source>
</evidence>
<sequence length="456" mass="52734">MISRFISFVNDHRLIVPGEHIFVAASGGLDSTALLHLLYLTRGQLGVRLSAIHVNHAVRGAESDKDEAFVRDLCARLNIPLTVRRLAGLTPDSSEQTMRDLRYREFDRLLAENPGAKIATGHHLDDQMETVLMRMARGSYVTGLKGIPVKRPGYIRPLLFARRHELRQFLDRRKLSFRVDQTNRDPDKTRNRVRHILMPALRETFGPAFDAGFLKTIDHFARIDEFLTQHDKHWLEQNGWIRREEIAFSLNAFSGLPEWRQRRVIMYCIWLLNPLNSMLSAETLRGFRQFAAKARTGGRFYFPGGVEALLDRGTVLLSRASSGTEELRKELFPGQVVSLKRNKIRAELVSFKDVVFSNRKDEEYICGDRLRWPLAIRHWQAGDYFFPLGVHGRQKISDFLINQKVNLREKKQTLVLLNGSDVVWLIGRRLDERYAVSESCQTIYRLKIEKEEGDIR</sequence>
<keyword evidence="3 8" id="KW-0436">Ligase</keyword>
<comment type="subcellular location">
    <subcellularLocation>
        <location evidence="1 8">Cytoplasm</location>
    </subcellularLocation>
</comment>
<dbReference type="EC" id="6.3.4.19" evidence="8"/>
<comment type="catalytic activity">
    <reaction evidence="7 8">
        <text>cytidine(34) in tRNA(Ile2) + L-lysine + ATP = lysidine(34) in tRNA(Ile2) + AMP + diphosphate + H(+)</text>
        <dbReference type="Rhea" id="RHEA:43744"/>
        <dbReference type="Rhea" id="RHEA-COMP:10625"/>
        <dbReference type="Rhea" id="RHEA-COMP:10670"/>
        <dbReference type="ChEBI" id="CHEBI:15378"/>
        <dbReference type="ChEBI" id="CHEBI:30616"/>
        <dbReference type="ChEBI" id="CHEBI:32551"/>
        <dbReference type="ChEBI" id="CHEBI:33019"/>
        <dbReference type="ChEBI" id="CHEBI:82748"/>
        <dbReference type="ChEBI" id="CHEBI:83665"/>
        <dbReference type="ChEBI" id="CHEBI:456215"/>
        <dbReference type="EC" id="6.3.4.19"/>
    </reaction>
</comment>
<dbReference type="NCBIfam" id="TIGR02433">
    <property type="entry name" value="lysidine_TilS_C"/>
    <property type="match status" value="1"/>
</dbReference>
<dbReference type="InterPro" id="IPR014729">
    <property type="entry name" value="Rossmann-like_a/b/a_fold"/>
</dbReference>
<evidence type="ECO:0000256" key="6">
    <source>
        <dbReference type="ARBA" id="ARBA00022840"/>
    </source>
</evidence>
<evidence type="ECO:0000256" key="7">
    <source>
        <dbReference type="ARBA" id="ARBA00048539"/>
    </source>
</evidence>
<evidence type="ECO:0000256" key="5">
    <source>
        <dbReference type="ARBA" id="ARBA00022741"/>
    </source>
</evidence>
<dbReference type="GO" id="GO:0006400">
    <property type="term" value="P:tRNA modification"/>
    <property type="evidence" value="ECO:0007669"/>
    <property type="project" value="UniProtKB-UniRule"/>
</dbReference>